<organism evidence="2">
    <name type="scientific">Tanacetum cinerariifolium</name>
    <name type="common">Dalmatian daisy</name>
    <name type="synonym">Chrysanthemum cinerariifolium</name>
    <dbReference type="NCBI Taxonomy" id="118510"/>
    <lineage>
        <taxon>Eukaryota</taxon>
        <taxon>Viridiplantae</taxon>
        <taxon>Streptophyta</taxon>
        <taxon>Embryophyta</taxon>
        <taxon>Tracheophyta</taxon>
        <taxon>Spermatophyta</taxon>
        <taxon>Magnoliopsida</taxon>
        <taxon>eudicotyledons</taxon>
        <taxon>Gunneridae</taxon>
        <taxon>Pentapetalae</taxon>
        <taxon>asterids</taxon>
        <taxon>campanulids</taxon>
        <taxon>Asterales</taxon>
        <taxon>Asteraceae</taxon>
        <taxon>Asteroideae</taxon>
        <taxon>Anthemideae</taxon>
        <taxon>Anthemidinae</taxon>
        <taxon>Tanacetum</taxon>
    </lineage>
</organism>
<protein>
    <recommendedName>
        <fullName evidence="3">Retrovirus-related Pol polyprotein from transposon TNT 1-94</fullName>
    </recommendedName>
</protein>
<gene>
    <name evidence="2" type="ORF">Tci_016211</name>
</gene>
<reference evidence="2" key="1">
    <citation type="journal article" date="2019" name="Sci. Rep.">
        <title>Draft genome of Tanacetum cinerariifolium, the natural source of mosquito coil.</title>
        <authorList>
            <person name="Yamashiro T."/>
            <person name="Shiraishi A."/>
            <person name="Satake H."/>
            <person name="Nakayama K."/>
        </authorList>
    </citation>
    <scope>NUCLEOTIDE SEQUENCE</scope>
</reference>
<evidence type="ECO:0000313" key="2">
    <source>
        <dbReference type="EMBL" id="GEU44233.1"/>
    </source>
</evidence>
<accession>A0A6L2K4H4</accession>
<evidence type="ECO:0000256" key="1">
    <source>
        <dbReference type="SAM" id="MobiDB-lite"/>
    </source>
</evidence>
<proteinExistence type="predicted"/>
<feature type="compositionally biased region" description="Basic residues" evidence="1">
    <location>
        <begin position="375"/>
        <end position="407"/>
    </location>
</feature>
<sequence>MATNDKESSAAATFMANLTGTSTEEGTNNDTDFHLTVHTHNNYSFEYVNHQVTQEMHQEEQLDSDVGSDIDDYDNIIPYHQYQSNTEVENVPTDVSTVVPDQIYVITILDDLRSQLAVHIKTNEEQNLANVSLKAKIERYKTQARKDSYQEELVWLRHANKVVTELLQSYGQPVQTVFMLSKRLTFAINDLHKTALGPSNLKYLKTAQLSQPTLYIGDVVINPLHTPNRVHDNEDTLVHAEVSRTKMLEKMKDSECPIISSHINYAKLNNLYDTFVPQKELTSEQAYWLPANEVASNQSKPAQHVSSGGTIPMKPKAVASSLYVMTPKYVPPQKRINRETNSFLPRKKTVTVVDLSNVPVNLPTGIKSVPNASKSKSKSDKKIHKNFPARSKKLKRVAKPPRNLNKKNRVDSSMNDKHQVVNLDSYSPKPSQCWKISICYDDDNEESSTPLRDIIIFKLSLCIAIIPVLSTKKTKDTLIMGDEHLDTNHEKESVKLIKSSVENLILNPSESEDECECDVPIYDNFTTFSNLHFDADDDFSSSDNESFSDEDISKEIYSNHLSDEAIISIKIAPHHFSAESDLIESLLNHISSSKIDSLFDEFADELIFLKSIPSGIDEADCVHKEEIFLVEKFLYYNSSPSLPKGFNSKNFDVVIESFSPSPILVEDSDPFMEKIDLFHTSDGSVPPGIDSDYSDSEGDNLFPERLLHDDPFLFWTFLTTQMSSEFFLPSSPIW</sequence>
<dbReference type="EMBL" id="BKCJ010001818">
    <property type="protein sequence ID" value="GEU44233.1"/>
    <property type="molecule type" value="Genomic_DNA"/>
</dbReference>
<dbReference type="AlphaFoldDB" id="A0A6L2K4H4"/>
<feature type="region of interest" description="Disordered" evidence="1">
    <location>
        <begin position="364"/>
        <end position="411"/>
    </location>
</feature>
<name>A0A6L2K4H4_TANCI</name>
<comment type="caution">
    <text evidence="2">The sequence shown here is derived from an EMBL/GenBank/DDBJ whole genome shotgun (WGS) entry which is preliminary data.</text>
</comment>
<evidence type="ECO:0008006" key="3">
    <source>
        <dbReference type="Google" id="ProtNLM"/>
    </source>
</evidence>